<feature type="region of interest" description="Disordered" evidence="1">
    <location>
        <begin position="33"/>
        <end position="77"/>
    </location>
</feature>
<organism evidence="2 3">
    <name type="scientific">Methylorubrum extorquens</name>
    <name type="common">Methylobacterium dichloromethanicum</name>
    <name type="synonym">Methylobacterium extorquens</name>
    <dbReference type="NCBI Taxonomy" id="408"/>
    <lineage>
        <taxon>Bacteria</taxon>
        <taxon>Pseudomonadati</taxon>
        <taxon>Pseudomonadota</taxon>
        <taxon>Alphaproteobacteria</taxon>
        <taxon>Hyphomicrobiales</taxon>
        <taxon>Methylobacteriaceae</taxon>
        <taxon>Methylorubrum</taxon>
    </lineage>
</organism>
<feature type="compositionally biased region" description="Basic residues" evidence="1">
    <location>
        <begin position="33"/>
        <end position="55"/>
    </location>
</feature>
<dbReference type="EMBL" id="CP073633">
    <property type="protein sequence ID" value="WHQ69158.1"/>
    <property type="molecule type" value="Genomic_DNA"/>
</dbReference>
<gene>
    <name evidence="2" type="ORF">KEC54_22900</name>
</gene>
<name>A0AAX3WCY0_METEX</name>
<protein>
    <submittedName>
        <fullName evidence="2">Uncharacterized protein</fullName>
    </submittedName>
</protein>
<evidence type="ECO:0000313" key="3">
    <source>
        <dbReference type="Proteomes" id="UP001223720"/>
    </source>
</evidence>
<evidence type="ECO:0000256" key="1">
    <source>
        <dbReference type="SAM" id="MobiDB-lite"/>
    </source>
</evidence>
<proteinExistence type="predicted"/>
<dbReference type="AlphaFoldDB" id="A0AAX3WCY0"/>
<accession>A0AAX3WCY0</accession>
<feature type="compositionally biased region" description="Basic residues" evidence="1">
    <location>
        <begin position="63"/>
        <end position="77"/>
    </location>
</feature>
<reference evidence="2" key="1">
    <citation type="journal article" date="2022" name="Biotechnol. Bioprocess Eng.">
        <title>Pan-genome Analysis Reveals Comparative Genomic Features of Central Metabolic Pathways in Methylorubrum extorquens.</title>
        <authorList>
            <person name="Lee G.M."/>
            <person name="Scott-Nevros Z.K."/>
            <person name="Lee S.-M."/>
            <person name="Kim D."/>
        </authorList>
    </citation>
    <scope>NUCLEOTIDE SEQUENCE</scope>
    <source>
        <strain evidence="2">ATCC 55366</strain>
    </source>
</reference>
<dbReference type="Proteomes" id="UP001223720">
    <property type="component" value="Chromosome"/>
</dbReference>
<evidence type="ECO:0000313" key="2">
    <source>
        <dbReference type="EMBL" id="WHQ69158.1"/>
    </source>
</evidence>
<sequence length="77" mass="8993">MRFVLMLAAGVVFGGVLAGSPVGAVDWHPNTRHHDHHFHAHHPERHRHYRGHGHSHVHDHVRGEHKKRSRARRTHQR</sequence>
<dbReference type="RefSeq" id="WP_082490182.1">
    <property type="nucleotide sequence ID" value="NZ_CP073633.1"/>
</dbReference>